<dbReference type="Gene3D" id="3.10.180.10">
    <property type="entry name" value="2,3-Dihydroxybiphenyl 1,2-Dioxygenase, domain 1"/>
    <property type="match status" value="2"/>
</dbReference>
<evidence type="ECO:0000313" key="2">
    <source>
        <dbReference type="EMBL" id="MCX4233245.1"/>
    </source>
</evidence>
<accession>A0ABT3V0I0</accession>
<keyword evidence="3" id="KW-1185">Reference proteome</keyword>
<dbReference type="Pfam" id="PF00903">
    <property type="entry name" value="Glyoxalase"/>
    <property type="match status" value="1"/>
</dbReference>
<feature type="domain" description="VOC" evidence="1">
    <location>
        <begin position="184"/>
        <end position="310"/>
    </location>
</feature>
<protein>
    <submittedName>
        <fullName evidence="2">VOC family protein</fullName>
    </submittedName>
</protein>
<dbReference type="PROSITE" id="PS51819">
    <property type="entry name" value="VOC"/>
    <property type="match status" value="1"/>
</dbReference>
<dbReference type="Proteomes" id="UP001165590">
    <property type="component" value="Unassembled WGS sequence"/>
</dbReference>
<proteinExistence type="predicted"/>
<gene>
    <name evidence="2" type="ORF">K3769_10695</name>
</gene>
<dbReference type="InterPro" id="IPR004360">
    <property type="entry name" value="Glyas_Fos-R_dOase_dom"/>
</dbReference>
<dbReference type="InterPro" id="IPR029068">
    <property type="entry name" value="Glyas_Bleomycin-R_OHBP_Dase"/>
</dbReference>
<evidence type="ECO:0000313" key="3">
    <source>
        <dbReference type="Proteomes" id="UP001165590"/>
    </source>
</evidence>
<reference evidence="2" key="1">
    <citation type="journal article" date="2022" name="bioRxiv">
        <title>Discovery and biosynthetic assessment of Streptomyces ortus sp nov. isolated from a deep-sea sponge.</title>
        <authorList>
            <person name="Williams S.E."/>
        </authorList>
    </citation>
    <scope>NUCLEOTIDE SEQUENCE</scope>
    <source>
        <strain evidence="2">A15ISP2-DRY2</strain>
    </source>
</reference>
<dbReference type="EMBL" id="JAIFZO010000002">
    <property type="protein sequence ID" value="MCX4233245.1"/>
    <property type="molecule type" value="Genomic_DNA"/>
</dbReference>
<evidence type="ECO:0000259" key="1">
    <source>
        <dbReference type="PROSITE" id="PS51819"/>
    </source>
</evidence>
<dbReference type="InterPro" id="IPR037523">
    <property type="entry name" value="VOC_core"/>
</dbReference>
<name>A0ABT3V0I0_9ACTN</name>
<organism evidence="2 3">
    <name type="scientific">Streptomyces ortus</name>
    <dbReference type="NCBI Taxonomy" id="2867268"/>
    <lineage>
        <taxon>Bacteria</taxon>
        <taxon>Bacillati</taxon>
        <taxon>Actinomycetota</taxon>
        <taxon>Actinomycetes</taxon>
        <taxon>Kitasatosporales</taxon>
        <taxon>Streptomycetaceae</taxon>
        <taxon>Streptomyces</taxon>
    </lineage>
</organism>
<sequence>MEVEQPATTHPVDAHQGLHSELGALRGEHPGRIRNPVIKVVGLGRLDFVKPDLDRAERFARDFGLVVHERTPDRLTLRGTWAASPCMVIHRGRNARFVGPTFVAESVSDLRRLARWDGANVLPFGSGQAVQLADPSGIPVRVVAGLRRPDALDERAPLSLNTGTDPVRLNTPQRVPRAAPEVQRLGHVVLETTKFQRALSWYLEALGLIVSDFLYLDDLRDRGPTMAFLRCDLGSSPADHHTLAMHLGPRTGYVHSAYQVTDLDAVAAGGEFLSERGYRRVWGIGRHIQGSQIFDYWRDPDRMMVEHYADGDLFDSTLEPGWAPMSASGLAQWGPPVSRDFLGTNPNPGMVASLLKALRDEGNDIDRNTLKALAKAMAA</sequence>
<dbReference type="SUPFAM" id="SSF54593">
    <property type="entry name" value="Glyoxalase/Bleomycin resistance protein/Dihydroxybiphenyl dioxygenase"/>
    <property type="match status" value="2"/>
</dbReference>
<dbReference type="RefSeq" id="WP_267031316.1">
    <property type="nucleotide sequence ID" value="NZ_JAIFZO010000002.1"/>
</dbReference>
<comment type="caution">
    <text evidence="2">The sequence shown here is derived from an EMBL/GenBank/DDBJ whole genome shotgun (WGS) entry which is preliminary data.</text>
</comment>